<dbReference type="PANTHER" id="PTHR43441:SF2">
    <property type="entry name" value="FAMILY ACETYLTRANSFERASE, PUTATIVE (AFU_ORTHOLOGUE AFUA_7G00850)-RELATED"/>
    <property type="match status" value="1"/>
</dbReference>
<proteinExistence type="predicted"/>
<keyword evidence="4" id="KW-1185">Reference proteome</keyword>
<dbReference type="AlphaFoldDB" id="A0ABD3P5R3"/>
<protein>
    <recommendedName>
        <fullName evidence="5">N-acetyltransferase domain-containing protein</fullName>
    </recommendedName>
</protein>
<feature type="transmembrane region" description="Helical" evidence="2">
    <location>
        <begin position="35"/>
        <end position="59"/>
    </location>
</feature>
<evidence type="ECO:0008006" key="5">
    <source>
        <dbReference type="Google" id="ProtNLM"/>
    </source>
</evidence>
<accession>A0ABD3P5R3</accession>
<evidence type="ECO:0000313" key="4">
    <source>
        <dbReference type="Proteomes" id="UP001530400"/>
    </source>
</evidence>
<feature type="region of interest" description="Disordered" evidence="1">
    <location>
        <begin position="420"/>
        <end position="451"/>
    </location>
</feature>
<keyword evidence="2" id="KW-0472">Membrane</keyword>
<dbReference type="PANTHER" id="PTHR43441">
    <property type="entry name" value="RIBOSOMAL-PROTEIN-SERINE ACETYLTRANSFERASE"/>
    <property type="match status" value="1"/>
</dbReference>
<dbReference type="Proteomes" id="UP001530400">
    <property type="component" value="Unassembled WGS sequence"/>
</dbReference>
<evidence type="ECO:0000256" key="1">
    <source>
        <dbReference type="SAM" id="MobiDB-lite"/>
    </source>
</evidence>
<dbReference type="Gene3D" id="3.40.630.30">
    <property type="match status" value="1"/>
</dbReference>
<dbReference type="SUPFAM" id="SSF55729">
    <property type="entry name" value="Acyl-CoA N-acyltransferases (Nat)"/>
    <property type="match status" value="1"/>
</dbReference>
<name>A0ABD3P5R3_9STRA</name>
<dbReference type="EMBL" id="JALLPJ020000780">
    <property type="protein sequence ID" value="KAL3783139.1"/>
    <property type="molecule type" value="Genomic_DNA"/>
</dbReference>
<evidence type="ECO:0000256" key="2">
    <source>
        <dbReference type="SAM" id="Phobius"/>
    </source>
</evidence>
<sequence>MSDLDKLTSALSILPALTPTGLLQAFGLTNLPTAQKYGILCGIITFTLTVGTVLTLLTLGGSWKRIEQQESSGEVTSAPDSVVQRKKRALIMEHLLDNRDWMMSRYNTTSYKQDGEGITPLNELLSTIAPRNEAESNEAYQLNYKKAYRRCQDKPGGAILGGLPEARFESYARAYAGCGERTALHYRWSYARMYENLCGKSHESEERYKKLWKERGGDLIGALVRLELLEGDRHARELYQITSGEACGADKKYDAEEVWGFLEYGPFQSAKDLSSSSVFQLANDQAGFAIVDMITDKLLGVVHLSKDDPKNLNVTLDLPIVKPSSNDTLQVTEACFLLLDRLFAYGYRRVQITIDTQDVRAKRLPRSLGFTQEGQIPKHRIIKDANRDSIIYGMLNSDWEGGARAVLFKRLYGEAMFKADKANRSREEKAEEEERKLAEQKEVNEGKKKKA</sequence>
<reference evidence="3 4" key="1">
    <citation type="submission" date="2024-10" db="EMBL/GenBank/DDBJ databases">
        <title>Updated reference genomes for cyclostephanoid diatoms.</title>
        <authorList>
            <person name="Roberts W.R."/>
            <person name="Alverson A.J."/>
        </authorList>
    </citation>
    <scope>NUCLEOTIDE SEQUENCE [LARGE SCALE GENOMIC DNA]</scope>
    <source>
        <strain evidence="3 4">AJA010-31</strain>
    </source>
</reference>
<comment type="caution">
    <text evidence="3">The sequence shown here is derived from an EMBL/GenBank/DDBJ whole genome shotgun (WGS) entry which is preliminary data.</text>
</comment>
<gene>
    <name evidence="3" type="ORF">ACHAWO_006183</name>
</gene>
<dbReference type="InterPro" id="IPR051908">
    <property type="entry name" value="Ribosomal_N-acetyltransferase"/>
</dbReference>
<organism evidence="3 4">
    <name type="scientific">Cyclotella atomus</name>
    <dbReference type="NCBI Taxonomy" id="382360"/>
    <lineage>
        <taxon>Eukaryota</taxon>
        <taxon>Sar</taxon>
        <taxon>Stramenopiles</taxon>
        <taxon>Ochrophyta</taxon>
        <taxon>Bacillariophyta</taxon>
        <taxon>Coscinodiscophyceae</taxon>
        <taxon>Thalassiosirophycidae</taxon>
        <taxon>Stephanodiscales</taxon>
        <taxon>Stephanodiscaceae</taxon>
        <taxon>Cyclotella</taxon>
    </lineage>
</organism>
<dbReference type="InterPro" id="IPR016181">
    <property type="entry name" value="Acyl_CoA_acyltransferase"/>
</dbReference>
<evidence type="ECO:0000313" key="3">
    <source>
        <dbReference type="EMBL" id="KAL3783139.1"/>
    </source>
</evidence>
<keyword evidence="2" id="KW-0812">Transmembrane</keyword>
<keyword evidence="2" id="KW-1133">Transmembrane helix</keyword>